<dbReference type="EMBL" id="JABBWM010000018">
    <property type="protein sequence ID" value="KAG2111251.1"/>
    <property type="molecule type" value="Genomic_DNA"/>
</dbReference>
<keyword evidence="1" id="KW-1133">Transmembrane helix</keyword>
<organism evidence="3 4">
    <name type="scientific">Suillus discolor</name>
    <dbReference type="NCBI Taxonomy" id="1912936"/>
    <lineage>
        <taxon>Eukaryota</taxon>
        <taxon>Fungi</taxon>
        <taxon>Dikarya</taxon>
        <taxon>Basidiomycota</taxon>
        <taxon>Agaricomycotina</taxon>
        <taxon>Agaricomycetes</taxon>
        <taxon>Agaricomycetidae</taxon>
        <taxon>Boletales</taxon>
        <taxon>Suillineae</taxon>
        <taxon>Suillaceae</taxon>
        <taxon>Suillus</taxon>
    </lineage>
</organism>
<accession>A0A9P7JVU1</accession>
<comment type="caution">
    <text evidence="3">The sequence shown here is derived from an EMBL/GenBank/DDBJ whole genome shotgun (WGS) entry which is preliminary data.</text>
</comment>
<dbReference type="OrthoDB" id="2958007at2759"/>
<feature type="transmembrane region" description="Helical" evidence="1">
    <location>
        <begin position="115"/>
        <end position="139"/>
    </location>
</feature>
<keyword evidence="4" id="KW-1185">Reference proteome</keyword>
<evidence type="ECO:0000259" key="2">
    <source>
        <dbReference type="Pfam" id="PF20151"/>
    </source>
</evidence>
<name>A0A9P7JVU1_9AGAM</name>
<feature type="domain" description="DUF6533" evidence="2">
    <location>
        <begin position="16"/>
        <end position="61"/>
    </location>
</feature>
<keyword evidence="1" id="KW-0812">Transmembrane</keyword>
<reference evidence="3" key="1">
    <citation type="journal article" date="2020" name="New Phytol.">
        <title>Comparative genomics reveals dynamic genome evolution in host specialist ectomycorrhizal fungi.</title>
        <authorList>
            <person name="Lofgren L.A."/>
            <person name="Nguyen N.H."/>
            <person name="Vilgalys R."/>
            <person name="Ruytinx J."/>
            <person name="Liao H.L."/>
            <person name="Branco S."/>
            <person name="Kuo A."/>
            <person name="LaButti K."/>
            <person name="Lipzen A."/>
            <person name="Andreopoulos W."/>
            <person name="Pangilinan J."/>
            <person name="Riley R."/>
            <person name="Hundley H."/>
            <person name="Na H."/>
            <person name="Barry K."/>
            <person name="Grigoriev I.V."/>
            <person name="Stajich J.E."/>
            <person name="Kennedy P.G."/>
        </authorList>
    </citation>
    <scope>NUCLEOTIDE SEQUENCE</scope>
    <source>
        <strain evidence="3">FC423</strain>
    </source>
</reference>
<dbReference type="RefSeq" id="XP_041294610.1">
    <property type="nucleotide sequence ID" value="XM_041428019.1"/>
</dbReference>
<evidence type="ECO:0000313" key="4">
    <source>
        <dbReference type="Proteomes" id="UP000823399"/>
    </source>
</evidence>
<evidence type="ECO:0000256" key="1">
    <source>
        <dbReference type="SAM" id="Phobius"/>
    </source>
</evidence>
<feature type="transmembrane region" description="Helical" evidence="1">
    <location>
        <begin position="203"/>
        <end position="225"/>
    </location>
</feature>
<gene>
    <name evidence="3" type="ORF">F5147DRAFT_101096</name>
</gene>
<dbReference type="Proteomes" id="UP000823399">
    <property type="component" value="Unassembled WGS sequence"/>
</dbReference>
<feature type="transmembrane region" description="Helical" evidence="1">
    <location>
        <begin position="159"/>
        <end position="182"/>
    </location>
</feature>
<evidence type="ECO:0000313" key="3">
    <source>
        <dbReference type="EMBL" id="KAG2111251.1"/>
    </source>
</evidence>
<keyword evidence="1" id="KW-0472">Membrane</keyword>
<sequence>MTSPPEIALRLQTVKYFKMIGLAVLVFDYCIKLEAEVDLTWGRRWDFVRILFAVARYTPFIGVPVDLIYSLGPTSPRPCLSLYQVTSWLNVIGTVAAESLLLVRTYTLWGRNRVLLVSLLLLALGCIAGSAVVGANAVSLFKYQDPPLATSGCYQTQRIAIYAVNYALLVLFETVILCLNVFQAWCHRGQLGSRLITRLYWDGIVYVLCILAMSIANIIVISFLPSEYAESLDTLQLVFHSILSSRLLFNLRAIMQRRQEQATSLMEMDVFGRNISLHLVSQPVQSI</sequence>
<protein>
    <recommendedName>
        <fullName evidence="2">DUF6533 domain-containing protein</fullName>
    </recommendedName>
</protein>
<dbReference type="Pfam" id="PF20151">
    <property type="entry name" value="DUF6533"/>
    <property type="match status" value="1"/>
</dbReference>
<feature type="transmembrane region" description="Helical" evidence="1">
    <location>
        <begin position="81"/>
        <end position="103"/>
    </location>
</feature>
<dbReference type="InterPro" id="IPR045340">
    <property type="entry name" value="DUF6533"/>
</dbReference>
<dbReference type="AlphaFoldDB" id="A0A9P7JVU1"/>
<dbReference type="GeneID" id="64690278"/>
<proteinExistence type="predicted"/>
<feature type="transmembrane region" description="Helical" evidence="1">
    <location>
        <begin position="47"/>
        <end position="69"/>
    </location>
</feature>